<evidence type="ECO:0000313" key="1">
    <source>
        <dbReference type="EMBL" id="PVU95224.1"/>
    </source>
</evidence>
<evidence type="ECO:0008006" key="3">
    <source>
        <dbReference type="Google" id="ProtNLM"/>
    </source>
</evidence>
<gene>
    <name evidence="1" type="ORF">BB561_001945</name>
</gene>
<keyword evidence="2" id="KW-1185">Reference proteome</keyword>
<accession>A0A2T9YSJ3</accession>
<dbReference type="AlphaFoldDB" id="A0A2T9YSJ3"/>
<organism evidence="1 2">
    <name type="scientific">Smittium simulii</name>
    <dbReference type="NCBI Taxonomy" id="133385"/>
    <lineage>
        <taxon>Eukaryota</taxon>
        <taxon>Fungi</taxon>
        <taxon>Fungi incertae sedis</taxon>
        <taxon>Zoopagomycota</taxon>
        <taxon>Kickxellomycotina</taxon>
        <taxon>Harpellomycetes</taxon>
        <taxon>Harpellales</taxon>
        <taxon>Legeriomycetaceae</taxon>
        <taxon>Smittium</taxon>
    </lineage>
</organism>
<proteinExistence type="predicted"/>
<dbReference type="Proteomes" id="UP000245383">
    <property type="component" value="Unassembled WGS sequence"/>
</dbReference>
<protein>
    <recommendedName>
        <fullName evidence="3">CCHC-type domain-containing protein</fullName>
    </recommendedName>
</protein>
<reference evidence="1 2" key="1">
    <citation type="journal article" date="2018" name="MBio">
        <title>Comparative Genomics Reveals the Core Gene Toolbox for the Fungus-Insect Symbiosis.</title>
        <authorList>
            <person name="Wang Y."/>
            <person name="Stata M."/>
            <person name="Wang W."/>
            <person name="Stajich J.E."/>
            <person name="White M.M."/>
            <person name="Moncalvo J.M."/>
        </authorList>
    </citation>
    <scope>NUCLEOTIDE SEQUENCE [LARGE SCALE GENOMIC DNA]</scope>
    <source>
        <strain evidence="1 2">SWE-8-4</strain>
    </source>
</reference>
<comment type="caution">
    <text evidence="1">The sequence shown here is derived from an EMBL/GenBank/DDBJ whole genome shotgun (WGS) entry which is preliminary data.</text>
</comment>
<name>A0A2T9YSJ3_9FUNG</name>
<dbReference type="EMBL" id="MBFR01000061">
    <property type="protein sequence ID" value="PVU95224.1"/>
    <property type="molecule type" value="Genomic_DNA"/>
</dbReference>
<evidence type="ECO:0000313" key="2">
    <source>
        <dbReference type="Proteomes" id="UP000245383"/>
    </source>
</evidence>
<sequence>MHCLSQSAAVDVPYHSVKCTRLEYSIVAKTVLIDHVPKNDYHFNFPAKNSQKNEKITKNQKKIGKFENFQQNNKNNLKKIINPALNPREFTEVSIMHLLDNSIPKALKKACYDGSNTKVGSIDYVALKIDDEYVSYQHYSRAKATFFMFYNEGAVELYQTVKLEEGTQIITIPSTNSTNIRMVVGAVNNNFTKNRIIYDFSAYKNKTLTYRGCKPVCSFCKQQRHWKSDCPELEKFKQNKLKNTKKIAKSVKILIDNFFLKSSKKNEQKIILGEVHNEIALQVKAIKDNTKSIKLQSLELKTKTWNRFTEFNSIKQLEEMDLELLDQKFMLTAAAWHKSNENYTGNNVSVAVIDMDLVNELADNNGFNDAEMQRAVIDIKQISPNCAMSSRNTSVGKIIFFKAKGYTCVESKKYITKIGSVMLIAVKNKSEWPVSELRGEYTWISYRAKIQINSDKIINNNYYSVLYSSIKNNAEELGTNECIEKLLGASASILNDLEVLNAPAMPKARNQHFEKFKKLKINTLKLLKSLRKKNTTKKSTETTTAIIDEKCQLIIGEKECLAIWTNNFAKLAQKTTNGDNNFSLFSLNKIDVLSECDIAPTWSDITTALKTTPSNKAADIDTIPSELWKLVQNEIQPTSYLAKIINKTINKAWDNCNLIGTTNTSVVVPIFKSGNCQVPNNYR</sequence>